<evidence type="ECO:0000313" key="1">
    <source>
        <dbReference type="EMBL" id="MFB9071865.1"/>
    </source>
</evidence>
<name>A0ABV5G872_9MICC</name>
<comment type="caution">
    <text evidence="2">The sequence shown here is derived from an EMBL/GenBank/DDBJ whole genome shotgun (WGS) entry which is preliminary data.</text>
</comment>
<keyword evidence="3" id="KW-1185">Reference proteome</keyword>
<evidence type="ECO:0000313" key="3">
    <source>
        <dbReference type="Proteomes" id="UP001589575"/>
    </source>
</evidence>
<organism evidence="2 3">
    <name type="scientific">Citricoccus parietis</name>
    <dbReference type="NCBI Taxonomy" id="592307"/>
    <lineage>
        <taxon>Bacteria</taxon>
        <taxon>Bacillati</taxon>
        <taxon>Actinomycetota</taxon>
        <taxon>Actinomycetes</taxon>
        <taxon>Micrococcales</taxon>
        <taxon>Micrococcaceae</taxon>
        <taxon>Citricoccus</taxon>
    </lineage>
</organism>
<gene>
    <name evidence="1" type="ORF">ACFFX0_11890</name>
    <name evidence="2" type="ORF">ACFFX0_29830</name>
</gene>
<reference evidence="2 3" key="1">
    <citation type="submission" date="2024-09" db="EMBL/GenBank/DDBJ databases">
        <authorList>
            <person name="Sun Q."/>
            <person name="Mori K."/>
        </authorList>
    </citation>
    <scope>NUCLEOTIDE SEQUENCE [LARGE SCALE GENOMIC DNA]</scope>
    <source>
        <strain evidence="2 3">CCM 7609</strain>
    </source>
</reference>
<accession>A0ABV5G872</accession>
<evidence type="ECO:0000313" key="2">
    <source>
        <dbReference type="EMBL" id="MFB9075151.1"/>
    </source>
</evidence>
<dbReference type="EMBL" id="JBHMFI010000017">
    <property type="protein sequence ID" value="MFB9075151.1"/>
    <property type="molecule type" value="Genomic_DNA"/>
</dbReference>
<proteinExistence type="predicted"/>
<dbReference type="EMBL" id="JBHMFI010000001">
    <property type="protein sequence ID" value="MFB9071865.1"/>
    <property type="molecule type" value="Genomic_DNA"/>
</dbReference>
<sequence length="49" mass="5087">MWSTRLGGLRTSGRGSGHSAVHLHVGCSSPNCHPGVSGCWTARVGSRLL</sequence>
<dbReference type="Proteomes" id="UP001589575">
    <property type="component" value="Unassembled WGS sequence"/>
</dbReference>
<protein>
    <submittedName>
        <fullName evidence="2">Uncharacterized protein</fullName>
    </submittedName>
</protein>